<dbReference type="RefSeq" id="WP_129998191.1">
    <property type="nucleotide sequence ID" value="NZ_SEUB01000003.1"/>
</dbReference>
<evidence type="ECO:0000313" key="4">
    <source>
        <dbReference type="EMBL" id="RYM42570.1"/>
    </source>
</evidence>
<dbReference type="InterPro" id="IPR032675">
    <property type="entry name" value="LRR_dom_sf"/>
</dbReference>
<organism evidence="4 5">
    <name type="scientific">Pseudomonas koreensis</name>
    <dbReference type="NCBI Taxonomy" id="198620"/>
    <lineage>
        <taxon>Bacteria</taxon>
        <taxon>Pseudomonadati</taxon>
        <taxon>Pseudomonadota</taxon>
        <taxon>Gammaproteobacteria</taxon>
        <taxon>Pseudomonadales</taxon>
        <taxon>Pseudomonadaceae</taxon>
        <taxon>Pseudomonas</taxon>
    </lineage>
</organism>
<evidence type="ECO:0000256" key="3">
    <source>
        <dbReference type="SAM" id="MobiDB-lite"/>
    </source>
</evidence>
<dbReference type="Proteomes" id="UP000291107">
    <property type="component" value="Unassembled WGS sequence"/>
</dbReference>
<comment type="caution">
    <text evidence="4">The sequence shown here is derived from an EMBL/GenBank/DDBJ whole genome shotgun (WGS) entry which is preliminary data.</text>
</comment>
<evidence type="ECO:0000256" key="2">
    <source>
        <dbReference type="ARBA" id="ARBA00022737"/>
    </source>
</evidence>
<feature type="region of interest" description="Disordered" evidence="3">
    <location>
        <begin position="809"/>
        <end position="841"/>
    </location>
</feature>
<dbReference type="SUPFAM" id="SSF52058">
    <property type="entry name" value="L domain-like"/>
    <property type="match status" value="1"/>
</dbReference>
<sequence>MTGKPPKSKSVSAPTKPFDPGVERPRPLSSSPSSVAHLPDAHGQELSSFSPDSTAMTPVISVSTSPIFSAIDQFARSPAKNSLENYWIPTPKSLGEAGAQEIMFFKQRQYVAVADGRLVQVIRDAESGLFRVTHASELHPSGPLLRPDSEGRFWHPLENGDWHNRSSSTYSEHSQIAELFLRSGHSVDDFSSLTIKRALATSGVGAMLIHESPIHPVAMALMTDTLRRFNLDSGIQRFITQMHNPDPSVRWQADPQWQALLSSGEGELVEHDGKRLGALLFERSERAFELDCDENTLQMRRIFPYLPKTIAQALWREASAADHLHLRLRPGMPRHMAEKTLMALREVRVARACEGIYLDSASSLDSDLLALLMIGRLEKWPQEVRIEIHQDMSDGNPLSATGDARSQVHYTLTRQLEGYVIRGSNIPTPEGPMDLYSAVWRLLQPGQRRLLDVAQGGGVALQRLIRAQPLPSRQSVSKLLGEEPLPVDFISSAALHGQAGQLLGGGDNNRQSTKPAAERVKALYPQLSDEQVTSFVTERLQSDPSAILTRLEKEFATLRNELTIWSADGAVLHSRTAVPENAPPPAVQRQARERFSAKLQDVWQRKSDSRWGEGDDQFSYYVDFSGELPRLSGRFEYVTELLLTANEPGARIGAFLDSFPNIQSLGIFGIQIEEFPSGIFQMRQLSELTLDGCSLSLSEVTAEGLSRIETLTRLNLANNPLTVAPHVGHMAGLTGLMLSNANLSSLPSGMDALRKLGVVALHDNHISDVGFELFEIPDTQNLFVGLLNNPLSDASRQRINHFLENSSMDRKMEIQTQEEVPVFDSDSESSESGVSTGSDSG</sequence>
<dbReference type="PANTHER" id="PTHR48051:SF1">
    <property type="entry name" value="RAS SUPPRESSOR PROTEIN 1"/>
    <property type="match status" value="1"/>
</dbReference>
<gene>
    <name evidence="4" type="ORF">EVS84_08970</name>
</gene>
<keyword evidence="2" id="KW-0677">Repeat</keyword>
<feature type="region of interest" description="Disordered" evidence="3">
    <location>
        <begin position="1"/>
        <end position="52"/>
    </location>
</feature>
<dbReference type="Gene3D" id="3.80.10.10">
    <property type="entry name" value="Ribonuclease Inhibitor"/>
    <property type="match status" value="1"/>
</dbReference>
<evidence type="ECO:0000313" key="5">
    <source>
        <dbReference type="Proteomes" id="UP000291107"/>
    </source>
</evidence>
<dbReference type="GO" id="GO:0005737">
    <property type="term" value="C:cytoplasm"/>
    <property type="evidence" value="ECO:0007669"/>
    <property type="project" value="TreeGrafter"/>
</dbReference>
<protein>
    <recommendedName>
        <fullName evidence="6">Leucine-rich repeat domain-containing protein</fullName>
    </recommendedName>
</protein>
<dbReference type="PANTHER" id="PTHR48051">
    <property type="match status" value="1"/>
</dbReference>
<dbReference type="AlphaFoldDB" id="A0A4Q4L5R3"/>
<reference evidence="4 5" key="1">
    <citation type="submission" date="2019-02" db="EMBL/GenBank/DDBJ databases">
        <title>Genome of Pseudomonas korensis isolated from heavy metal contaminated environment.</title>
        <authorList>
            <person name="Ayangbenro A.S."/>
            <person name="Babalola O."/>
        </authorList>
    </citation>
    <scope>NUCLEOTIDE SEQUENCE [LARGE SCALE GENOMIC DNA]</scope>
    <source>
        <strain evidence="4 5">AB36</strain>
    </source>
</reference>
<dbReference type="EMBL" id="SEUB01000003">
    <property type="protein sequence ID" value="RYM42570.1"/>
    <property type="molecule type" value="Genomic_DNA"/>
</dbReference>
<evidence type="ECO:0008006" key="6">
    <source>
        <dbReference type="Google" id="ProtNLM"/>
    </source>
</evidence>
<feature type="compositionally biased region" description="Low complexity" evidence="3">
    <location>
        <begin position="819"/>
        <end position="841"/>
    </location>
</feature>
<name>A0A4Q4L5R3_9PSED</name>
<keyword evidence="1" id="KW-0433">Leucine-rich repeat</keyword>
<proteinExistence type="predicted"/>
<evidence type="ECO:0000256" key="1">
    <source>
        <dbReference type="ARBA" id="ARBA00022614"/>
    </source>
</evidence>
<dbReference type="InterPro" id="IPR050216">
    <property type="entry name" value="LRR_domain-containing"/>
</dbReference>
<accession>A0A4Q4L5R3</accession>